<keyword evidence="1" id="KW-0812">Transmembrane</keyword>
<accession>A0A0E9Y139</accession>
<organism evidence="2">
    <name type="scientific">Anguilla anguilla</name>
    <name type="common">European freshwater eel</name>
    <name type="synonym">Muraena anguilla</name>
    <dbReference type="NCBI Taxonomy" id="7936"/>
    <lineage>
        <taxon>Eukaryota</taxon>
        <taxon>Metazoa</taxon>
        <taxon>Chordata</taxon>
        <taxon>Craniata</taxon>
        <taxon>Vertebrata</taxon>
        <taxon>Euteleostomi</taxon>
        <taxon>Actinopterygii</taxon>
        <taxon>Neopterygii</taxon>
        <taxon>Teleostei</taxon>
        <taxon>Anguilliformes</taxon>
        <taxon>Anguillidae</taxon>
        <taxon>Anguilla</taxon>
    </lineage>
</organism>
<reference evidence="2" key="2">
    <citation type="journal article" date="2015" name="Fish Shellfish Immunol.">
        <title>Early steps in the European eel (Anguilla anguilla)-Vibrio vulnificus interaction in the gills: Role of the RtxA13 toxin.</title>
        <authorList>
            <person name="Callol A."/>
            <person name="Pajuelo D."/>
            <person name="Ebbesson L."/>
            <person name="Teles M."/>
            <person name="MacKenzie S."/>
            <person name="Amaro C."/>
        </authorList>
    </citation>
    <scope>NUCLEOTIDE SEQUENCE</scope>
</reference>
<dbReference type="EMBL" id="GBXM01000899">
    <property type="protein sequence ID" value="JAI07679.1"/>
    <property type="molecule type" value="Transcribed_RNA"/>
</dbReference>
<sequence>MENVALQLYEIWSENFVSFIYSVYNKLFPHQLLFVCTYLIILLFDYNIFIFKNKIS</sequence>
<proteinExistence type="predicted"/>
<protein>
    <submittedName>
        <fullName evidence="2">Uncharacterized protein</fullName>
    </submittedName>
</protein>
<keyword evidence="1" id="KW-1133">Transmembrane helix</keyword>
<reference evidence="2" key="1">
    <citation type="submission" date="2014-11" db="EMBL/GenBank/DDBJ databases">
        <authorList>
            <person name="Amaro Gonzalez C."/>
        </authorList>
    </citation>
    <scope>NUCLEOTIDE SEQUENCE</scope>
</reference>
<name>A0A0E9Y139_ANGAN</name>
<dbReference type="AlphaFoldDB" id="A0A0E9Y139"/>
<evidence type="ECO:0000256" key="1">
    <source>
        <dbReference type="SAM" id="Phobius"/>
    </source>
</evidence>
<keyword evidence="1" id="KW-0472">Membrane</keyword>
<evidence type="ECO:0000313" key="2">
    <source>
        <dbReference type="EMBL" id="JAI07679.1"/>
    </source>
</evidence>
<feature type="transmembrane region" description="Helical" evidence="1">
    <location>
        <begin position="32"/>
        <end position="51"/>
    </location>
</feature>